<evidence type="ECO:0000256" key="1">
    <source>
        <dbReference type="SAM" id="MobiDB-lite"/>
    </source>
</evidence>
<accession>A0A5J4WV44</accession>
<reference evidence="2 3" key="1">
    <citation type="submission" date="2019-03" db="EMBL/GenBank/DDBJ databases">
        <title>Single cell metagenomics reveals metabolic interactions within the superorganism composed of flagellate Streblomastix strix and complex community of Bacteroidetes bacteria on its surface.</title>
        <authorList>
            <person name="Treitli S.C."/>
            <person name="Kolisko M."/>
            <person name="Husnik F."/>
            <person name="Keeling P."/>
            <person name="Hampl V."/>
        </authorList>
    </citation>
    <scope>NUCLEOTIDE SEQUENCE [LARGE SCALE GENOMIC DNA]</scope>
    <source>
        <strain evidence="2">ST1C</strain>
    </source>
</reference>
<evidence type="ECO:0000313" key="3">
    <source>
        <dbReference type="Proteomes" id="UP000324800"/>
    </source>
</evidence>
<dbReference type="AlphaFoldDB" id="A0A5J4WV44"/>
<sequence>MRPKKQFQKGTDFLLWRKGFNKPTTTKNISLQLTKLLKELKKEGASAYSMRHSATAELAKPEIPEKISLPLNVTPKTHLSSKNTIFLHPQQELMTQLESHPIDRMPVRAPIILEPQWYLNKEVARPVAKPVSFEIKLQKSEIQPKVARRLAANTILKNENQKLNERLQRADLNRNIDIEHRVNIAHSESQKATSVQNKLRDNISKQSKIENEVLNRKLLIADENRKKITENKINHANQSKKVTAAAERRKSLQSSGHSTPPPSGTSFGLENPIVMKKK</sequence>
<dbReference type="EMBL" id="SNRW01001045">
    <property type="protein sequence ID" value="KAA6398049.1"/>
    <property type="molecule type" value="Genomic_DNA"/>
</dbReference>
<comment type="caution">
    <text evidence="2">The sequence shown here is derived from an EMBL/GenBank/DDBJ whole genome shotgun (WGS) entry which is preliminary data.</text>
</comment>
<protein>
    <submittedName>
        <fullName evidence="2">Uncharacterized protein</fullName>
    </submittedName>
</protein>
<name>A0A5J4WV44_9EUKA</name>
<dbReference type="Proteomes" id="UP000324800">
    <property type="component" value="Unassembled WGS sequence"/>
</dbReference>
<organism evidence="2 3">
    <name type="scientific">Streblomastix strix</name>
    <dbReference type="NCBI Taxonomy" id="222440"/>
    <lineage>
        <taxon>Eukaryota</taxon>
        <taxon>Metamonada</taxon>
        <taxon>Preaxostyla</taxon>
        <taxon>Oxymonadida</taxon>
        <taxon>Streblomastigidae</taxon>
        <taxon>Streblomastix</taxon>
    </lineage>
</organism>
<gene>
    <name evidence="2" type="ORF">EZS28_006427</name>
</gene>
<proteinExistence type="predicted"/>
<evidence type="ECO:0000313" key="2">
    <source>
        <dbReference type="EMBL" id="KAA6398049.1"/>
    </source>
</evidence>
<feature type="region of interest" description="Disordered" evidence="1">
    <location>
        <begin position="230"/>
        <end position="278"/>
    </location>
</feature>